<accession>A0AAD1TL03</accession>
<organism evidence="2 3">
    <name type="scientific">Pelobates cultripes</name>
    <name type="common">Western spadefoot toad</name>
    <dbReference type="NCBI Taxonomy" id="61616"/>
    <lineage>
        <taxon>Eukaryota</taxon>
        <taxon>Metazoa</taxon>
        <taxon>Chordata</taxon>
        <taxon>Craniata</taxon>
        <taxon>Vertebrata</taxon>
        <taxon>Euteleostomi</taxon>
        <taxon>Amphibia</taxon>
        <taxon>Batrachia</taxon>
        <taxon>Anura</taxon>
        <taxon>Pelobatoidea</taxon>
        <taxon>Pelobatidae</taxon>
        <taxon>Pelobates</taxon>
    </lineage>
</organism>
<dbReference type="EMBL" id="OW240925">
    <property type="protein sequence ID" value="CAH2329543.1"/>
    <property type="molecule type" value="Genomic_DNA"/>
</dbReference>
<dbReference type="AlphaFoldDB" id="A0AAD1TL03"/>
<proteinExistence type="predicted"/>
<feature type="region of interest" description="Disordered" evidence="1">
    <location>
        <begin position="1"/>
        <end position="37"/>
    </location>
</feature>
<dbReference type="Proteomes" id="UP001295444">
    <property type="component" value="Chromosome 14"/>
</dbReference>
<reference evidence="2" key="1">
    <citation type="submission" date="2022-03" db="EMBL/GenBank/DDBJ databases">
        <authorList>
            <person name="Alioto T."/>
            <person name="Alioto T."/>
            <person name="Gomez Garrido J."/>
        </authorList>
    </citation>
    <scope>NUCLEOTIDE SEQUENCE</scope>
</reference>
<name>A0AAD1TL03_PELCU</name>
<sequence>MAHPLAPTLAGAASSSEHCKQATHLSQKSDRRSTTLPTQIQAASCDAAHRYTWRITAGATSQPWNINEGASKDIARDIPALGIG</sequence>
<evidence type="ECO:0000256" key="1">
    <source>
        <dbReference type="SAM" id="MobiDB-lite"/>
    </source>
</evidence>
<keyword evidence="3" id="KW-1185">Reference proteome</keyword>
<gene>
    <name evidence="2" type="ORF">PECUL_23A025000</name>
</gene>
<evidence type="ECO:0000313" key="2">
    <source>
        <dbReference type="EMBL" id="CAH2329543.1"/>
    </source>
</evidence>
<protein>
    <submittedName>
        <fullName evidence="2">Uncharacterized protein</fullName>
    </submittedName>
</protein>
<evidence type="ECO:0000313" key="3">
    <source>
        <dbReference type="Proteomes" id="UP001295444"/>
    </source>
</evidence>